<keyword evidence="2" id="KW-0732">Signal</keyword>
<protein>
    <submittedName>
        <fullName evidence="4">Peptidase</fullName>
    </submittedName>
</protein>
<dbReference type="PANTHER" id="PTHR10127:SF850">
    <property type="entry name" value="METALLOENDOPEPTIDASE"/>
    <property type="match status" value="1"/>
</dbReference>
<sequence length="338" mass="36048">MRLAGLSLACAFIGLLCSGAADEPTSWEGELSENLVKGQPATALIPNGNGDVRTVHYVNVNGLAVSGGDMVLGRHEQLQVISRLSFMMLASKVEASALSPELQASVKKIDKSALSTQFDAQIKFFGFGIANRAWPTRTIPYRIDASITDAALKNAIGEGIARWNATGVVSFVNEAAASPSLRAKTHSLVFLDDVGSGFSCQARVGYAPAAADQNVWLNPGCQAGNIQHEIGHSLGLYHEHMRDDRTDYVTIAAAIPKSDPNFGIGVGTFYTSYDLCSIMHYPESSKLQLTAVGKAGLATCQKSLPDQKAECVNLGQRCQLSPSDLASVRARFKDTPQT</sequence>
<keyword evidence="1" id="KW-0862">Zinc</keyword>
<dbReference type="SUPFAM" id="SSF55486">
    <property type="entry name" value="Metalloproteases ('zincins'), catalytic domain"/>
    <property type="match status" value="1"/>
</dbReference>
<organism evidence="4 5">
    <name type="scientific">Sphingobium fuliginis (strain ATCC 27551)</name>
    <dbReference type="NCBI Taxonomy" id="336203"/>
    <lineage>
        <taxon>Bacteria</taxon>
        <taxon>Pseudomonadati</taxon>
        <taxon>Pseudomonadota</taxon>
        <taxon>Alphaproteobacteria</taxon>
        <taxon>Sphingomonadales</taxon>
        <taxon>Sphingomonadaceae</taxon>
        <taxon>Sphingobium</taxon>
    </lineage>
</organism>
<keyword evidence="1" id="KW-0645">Protease</keyword>
<dbReference type="Proteomes" id="UP000628109">
    <property type="component" value="Unassembled WGS sequence"/>
</dbReference>
<dbReference type="PRINTS" id="PR00480">
    <property type="entry name" value="ASTACIN"/>
</dbReference>
<reference evidence="5" key="1">
    <citation type="journal article" date="2019" name="Int. J. Syst. Evol. Microbiol.">
        <title>The Global Catalogue of Microorganisms (GCM) 10K type strain sequencing project: providing services to taxonomists for standard genome sequencing and annotation.</title>
        <authorList>
            <consortium name="The Broad Institute Genomics Platform"/>
            <consortium name="The Broad Institute Genome Sequencing Center for Infectious Disease"/>
            <person name="Wu L."/>
            <person name="Ma J."/>
        </authorList>
    </citation>
    <scope>NUCLEOTIDE SEQUENCE [LARGE SCALE GENOMIC DNA]</scope>
    <source>
        <strain evidence="5">CCM 7327</strain>
    </source>
</reference>
<dbReference type="RefSeq" id="WP_165363333.1">
    <property type="nucleotide sequence ID" value="NZ_BMDU01000002.1"/>
</dbReference>
<evidence type="ECO:0000259" key="3">
    <source>
        <dbReference type="PROSITE" id="PS51864"/>
    </source>
</evidence>
<feature type="binding site" evidence="1">
    <location>
        <position position="228"/>
    </location>
    <ligand>
        <name>Zn(2+)</name>
        <dbReference type="ChEBI" id="CHEBI:29105"/>
        <note>catalytic</note>
    </ligand>
</feature>
<dbReference type="InterPro" id="IPR001506">
    <property type="entry name" value="Peptidase_M12A"/>
</dbReference>
<comment type="caution">
    <text evidence="4">The sequence shown here is derived from an EMBL/GenBank/DDBJ whole genome shotgun (WGS) entry which is preliminary data.</text>
</comment>
<gene>
    <name evidence="4" type="primary">legP</name>
    <name evidence="4" type="ORF">GCM10019071_14400</name>
</gene>
<keyword evidence="1" id="KW-0479">Metal-binding</keyword>
<feature type="active site" evidence="1">
    <location>
        <position position="229"/>
    </location>
</feature>
<dbReference type="EMBL" id="BMDU01000002">
    <property type="protein sequence ID" value="GFZ86138.1"/>
    <property type="molecule type" value="Genomic_DNA"/>
</dbReference>
<evidence type="ECO:0000256" key="2">
    <source>
        <dbReference type="SAM" id="SignalP"/>
    </source>
</evidence>
<feature type="signal peptide" evidence="2">
    <location>
        <begin position="1"/>
        <end position="20"/>
    </location>
</feature>
<accession>A0ABQ1ET24</accession>
<dbReference type="Pfam" id="PF01400">
    <property type="entry name" value="Astacin"/>
    <property type="match status" value="1"/>
</dbReference>
<dbReference type="InterPro" id="IPR024079">
    <property type="entry name" value="MetalloPept_cat_dom_sf"/>
</dbReference>
<dbReference type="PANTHER" id="PTHR10127">
    <property type="entry name" value="DISCOIDIN, CUB, EGF, LAMININ , AND ZINC METALLOPROTEASE DOMAIN CONTAINING"/>
    <property type="match status" value="1"/>
</dbReference>
<comment type="cofactor">
    <cofactor evidence="1">
        <name>Zn(2+)</name>
        <dbReference type="ChEBI" id="CHEBI:29105"/>
    </cofactor>
    <text evidence="1">Binds 1 zinc ion per subunit.</text>
</comment>
<evidence type="ECO:0000256" key="1">
    <source>
        <dbReference type="PROSITE-ProRule" id="PRU01211"/>
    </source>
</evidence>
<comment type="caution">
    <text evidence="1">Lacks conserved residue(s) required for the propagation of feature annotation.</text>
</comment>
<dbReference type="PROSITE" id="PS51864">
    <property type="entry name" value="ASTACIN"/>
    <property type="match status" value="1"/>
</dbReference>
<keyword evidence="1" id="KW-0378">Hydrolase</keyword>
<feature type="binding site" evidence="1">
    <location>
        <position position="232"/>
    </location>
    <ligand>
        <name>Zn(2+)</name>
        <dbReference type="ChEBI" id="CHEBI:29105"/>
        <note>catalytic</note>
    </ligand>
</feature>
<keyword evidence="1" id="KW-0482">Metalloprotease</keyword>
<keyword evidence="5" id="KW-1185">Reference proteome</keyword>
<proteinExistence type="predicted"/>
<dbReference type="SMART" id="SM00235">
    <property type="entry name" value="ZnMc"/>
    <property type="match status" value="1"/>
</dbReference>
<dbReference type="Gene3D" id="3.40.390.10">
    <property type="entry name" value="Collagenase (Catalytic Domain)"/>
    <property type="match status" value="1"/>
</dbReference>
<feature type="domain" description="Peptidase M12A" evidence="3">
    <location>
        <begin position="120"/>
        <end position="336"/>
    </location>
</feature>
<evidence type="ECO:0000313" key="4">
    <source>
        <dbReference type="EMBL" id="GFZ86138.1"/>
    </source>
</evidence>
<name>A0ABQ1ET24_SPHSA</name>
<feature type="binding site" evidence="1">
    <location>
        <position position="238"/>
    </location>
    <ligand>
        <name>Zn(2+)</name>
        <dbReference type="ChEBI" id="CHEBI:29105"/>
        <note>catalytic</note>
    </ligand>
</feature>
<evidence type="ECO:0000313" key="5">
    <source>
        <dbReference type="Proteomes" id="UP000628109"/>
    </source>
</evidence>
<dbReference type="InterPro" id="IPR006026">
    <property type="entry name" value="Peptidase_Metallo"/>
</dbReference>
<feature type="chain" id="PRO_5046535912" evidence="2">
    <location>
        <begin position="21"/>
        <end position="338"/>
    </location>
</feature>